<evidence type="ECO:0000313" key="5">
    <source>
        <dbReference type="Proteomes" id="UP000245207"/>
    </source>
</evidence>
<comment type="subcellular location">
    <subcellularLocation>
        <location evidence="1">Membrane</location>
        <topology evidence="1">Single-pass membrane protein</topology>
    </subcellularLocation>
</comment>
<accession>A0A2U1MTY1</accession>
<dbReference type="PANTHER" id="PTHR33491">
    <property type="entry name" value="OSJNBA0016N04.9 PROTEIN"/>
    <property type="match status" value="1"/>
</dbReference>
<proteinExistence type="predicted"/>
<evidence type="ECO:0000256" key="2">
    <source>
        <dbReference type="ARBA" id="ARBA00022729"/>
    </source>
</evidence>
<name>A0A2U1MTY1_ARTAN</name>
<dbReference type="GO" id="GO:0030247">
    <property type="term" value="F:polysaccharide binding"/>
    <property type="evidence" value="ECO:0007669"/>
    <property type="project" value="InterPro"/>
</dbReference>
<dbReference type="AlphaFoldDB" id="A0A2U1MTY1"/>
<keyword evidence="2" id="KW-0732">Signal</keyword>
<dbReference type="InterPro" id="IPR025287">
    <property type="entry name" value="WAK_GUB"/>
</dbReference>
<protein>
    <submittedName>
        <fullName evidence="4">Wall-associated receptor kinase, galacturonan-binding domain-containing protein</fullName>
    </submittedName>
</protein>
<dbReference type="Proteomes" id="UP000245207">
    <property type="component" value="Unassembled WGS sequence"/>
</dbReference>
<dbReference type="GO" id="GO:0016301">
    <property type="term" value="F:kinase activity"/>
    <property type="evidence" value="ECO:0007669"/>
    <property type="project" value="UniProtKB-KW"/>
</dbReference>
<dbReference type="Pfam" id="PF13947">
    <property type="entry name" value="GUB_WAK_bind"/>
    <property type="match status" value="1"/>
</dbReference>
<feature type="domain" description="Wall-associated receptor kinase galacturonan-binding" evidence="3">
    <location>
        <begin position="32"/>
        <end position="88"/>
    </location>
</feature>
<dbReference type="EMBL" id="PKPP01004370">
    <property type="protein sequence ID" value="PWA64708.1"/>
    <property type="molecule type" value="Genomic_DNA"/>
</dbReference>
<keyword evidence="4" id="KW-0808">Transferase</keyword>
<keyword evidence="4" id="KW-0675">Receptor</keyword>
<dbReference type="GO" id="GO:0016020">
    <property type="term" value="C:membrane"/>
    <property type="evidence" value="ECO:0007669"/>
    <property type="project" value="UniProtKB-SubCell"/>
</dbReference>
<dbReference type="OrthoDB" id="4062651at2759"/>
<sequence length="238" mass="26454">MPCSRAMKLGHEARVESKGTGTLKYAKPGFKDTCGNNVVIPYPFGIGASCSLNEWYTVECNSSKPYLAALDHLQLVGVDLKNQTVTVNMPKFSDCGHTSSVDLGSSPFLYSKSHNKLVYEGYCCNVFMMDDHGSFLTGCFTACYNDTTTVIINAKNCFGINCCQTTIPHYLKSYRMSLTALENHIGGDGGLEVVDQPFWWIRIYMIKEAFLANHLLERAAHMFQHHCCGPFQAVIMTN</sequence>
<organism evidence="4 5">
    <name type="scientific">Artemisia annua</name>
    <name type="common">Sweet wormwood</name>
    <dbReference type="NCBI Taxonomy" id="35608"/>
    <lineage>
        <taxon>Eukaryota</taxon>
        <taxon>Viridiplantae</taxon>
        <taxon>Streptophyta</taxon>
        <taxon>Embryophyta</taxon>
        <taxon>Tracheophyta</taxon>
        <taxon>Spermatophyta</taxon>
        <taxon>Magnoliopsida</taxon>
        <taxon>eudicotyledons</taxon>
        <taxon>Gunneridae</taxon>
        <taxon>Pentapetalae</taxon>
        <taxon>asterids</taxon>
        <taxon>campanulids</taxon>
        <taxon>Asterales</taxon>
        <taxon>Asteraceae</taxon>
        <taxon>Asteroideae</taxon>
        <taxon>Anthemideae</taxon>
        <taxon>Artemisiinae</taxon>
        <taxon>Artemisia</taxon>
    </lineage>
</organism>
<gene>
    <name evidence="4" type="ORF">CTI12_AA342430</name>
</gene>
<dbReference type="STRING" id="35608.A0A2U1MTY1"/>
<evidence type="ECO:0000313" key="4">
    <source>
        <dbReference type="EMBL" id="PWA64708.1"/>
    </source>
</evidence>
<keyword evidence="4" id="KW-0418">Kinase</keyword>
<evidence type="ECO:0000256" key="1">
    <source>
        <dbReference type="ARBA" id="ARBA00004167"/>
    </source>
</evidence>
<evidence type="ECO:0000259" key="3">
    <source>
        <dbReference type="Pfam" id="PF13947"/>
    </source>
</evidence>
<comment type="caution">
    <text evidence="4">The sequence shown here is derived from an EMBL/GenBank/DDBJ whole genome shotgun (WGS) entry which is preliminary data.</text>
</comment>
<keyword evidence="5" id="KW-1185">Reference proteome</keyword>
<reference evidence="4 5" key="1">
    <citation type="journal article" date="2018" name="Mol. Plant">
        <title>The genome of Artemisia annua provides insight into the evolution of Asteraceae family and artemisinin biosynthesis.</title>
        <authorList>
            <person name="Shen Q."/>
            <person name="Zhang L."/>
            <person name="Liao Z."/>
            <person name="Wang S."/>
            <person name="Yan T."/>
            <person name="Shi P."/>
            <person name="Liu M."/>
            <person name="Fu X."/>
            <person name="Pan Q."/>
            <person name="Wang Y."/>
            <person name="Lv Z."/>
            <person name="Lu X."/>
            <person name="Zhang F."/>
            <person name="Jiang W."/>
            <person name="Ma Y."/>
            <person name="Chen M."/>
            <person name="Hao X."/>
            <person name="Li L."/>
            <person name="Tang Y."/>
            <person name="Lv G."/>
            <person name="Zhou Y."/>
            <person name="Sun X."/>
            <person name="Brodelius P.E."/>
            <person name="Rose J.K.C."/>
            <person name="Tang K."/>
        </authorList>
    </citation>
    <scope>NUCLEOTIDE SEQUENCE [LARGE SCALE GENOMIC DNA]</scope>
    <source>
        <strain evidence="5">cv. Huhao1</strain>
        <tissue evidence="4">Leaf</tissue>
    </source>
</reference>